<evidence type="ECO:0000256" key="3">
    <source>
        <dbReference type="ARBA" id="ARBA00022485"/>
    </source>
</evidence>
<sequence length="100" mass="11319">MPNDDLSVFDCEPAGEWVREGACRGVDTRLFFPNAGTRPLEALAICAVCPVRVECAEYAMDTHQHWGVWGGLTERQRFTVKRYRRSGVVHPLDPQWTGDL</sequence>
<evidence type="ECO:0000256" key="8">
    <source>
        <dbReference type="ARBA" id="ARBA00023125"/>
    </source>
</evidence>
<keyword evidence="6" id="KW-0411">Iron-sulfur</keyword>
<feature type="domain" description="4Fe-4S Wbl-type" evidence="11">
    <location>
        <begin position="22"/>
        <end position="79"/>
    </location>
</feature>
<keyword evidence="8" id="KW-0238">DNA-binding</keyword>
<accession>A0A6J5NEQ7</accession>
<proteinExistence type="inferred from homology"/>
<dbReference type="EMBL" id="LR796640">
    <property type="protein sequence ID" value="CAB4155488.1"/>
    <property type="molecule type" value="Genomic_DNA"/>
</dbReference>
<evidence type="ECO:0000259" key="11">
    <source>
        <dbReference type="PROSITE" id="PS51674"/>
    </source>
</evidence>
<dbReference type="GO" id="GO:0051539">
    <property type="term" value="F:4 iron, 4 sulfur cluster binding"/>
    <property type="evidence" value="ECO:0007669"/>
    <property type="project" value="UniProtKB-KW"/>
</dbReference>
<keyword evidence="10" id="KW-0804">Transcription</keyword>
<evidence type="ECO:0000256" key="2">
    <source>
        <dbReference type="ARBA" id="ARBA00006597"/>
    </source>
</evidence>
<dbReference type="GO" id="GO:0003677">
    <property type="term" value="F:DNA binding"/>
    <property type="evidence" value="ECO:0007669"/>
    <property type="project" value="UniProtKB-KW"/>
</dbReference>
<evidence type="ECO:0000256" key="4">
    <source>
        <dbReference type="ARBA" id="ARBA00022723"/>
    </source>
</evidence>
<keyword evidence="4" id="KW-0479">Metal-binding</keyword>
<keyword evidence="9" id="KW-1015">Disulfide bond</keyword>
<evidence type="ECO:0000256" key="9">
    <source>
        <dbReference type="ARBA" id="ARBA00023157"/>
    </source>
</evidence>
<dbReference type="GO" id="GO:0046872">
    <property type="term" value="F:metal ion binding"/>
    <property type="evidence" value="ECO:0007669"/>
    <property type="project" value="UniProtKB-KW"/>
</dbReference>
<dbReference type="InterPro" id="IPR003482">
    <property type="entry name" value="Whib"/>
</dbReference>
<dbReference type="PANTHER" id="PTHR38839">
    <property type="entry name" value="TRANSCRIPTIONAL REGULATOR WHID-RELATED"/>
    <property type="match status" value="1"/>
</dbReference>
<dbReference type="GO" id="GO:0045892">
    <property type="term" value="P:negative regulation of DNA-templated transcription"/>
    <property type="evidence" value="ECO:0007669"/>
    <property type="project" value="TreeGrafter"/>
</dbReference>
<evidence type="ECO:0000313" key="12">
    <source>
        <dbReference type="EMBL" id="CAB4155488.1"/>
    </source>
</evidence>
<organism evidence="12">
    <name type="scientific">uncultured Caudovirales phage</name>
    <dbReference type="NCBI Taxonomy" id="2100421"/>
    <lineage>
        <taxon>Viruses</taxon>
        <taxon>Duplodnaviria</taxon>
        <taxon>Heunggongvirae</taxon>
        <taxon>Uroviricota</taxon>
        <taxon>Caudoviricetes</taxon>
        <taxon>Peduoviridae</taxon>
        <taxon>Maltschvirus</taxon>
        <taxon>Maltschvirus maltsch</taxon>
    </lineage>
</organism>
<keyword evidence="3" id="KW-0004">4Fe-4S</keyword>
<dbReference type="HAMAP" id="MF_01479">
    <property type="entry name" value="WhiB"/>
    <property type="match status" value="1"/>
</dbReference>
<name>A0A6J5NEQ7_9CAUD</name>
<dbReference type="Pfam" id="PF02467">
    <property type="entry name" value="Whib"/>
    <property type="match status" value="1"/>
</dbReference>
<protein>
    <submittedName>
        <fullName evidence="12">Transcription factor WhiB</fullName>
    </submittedName>
</protein>
<comment type="cofactor">
    <cofactor evidence="1">
        <name>[4Fe-4S] cluster</name>
        <dbReference type="ChEBI" id="CHEBI:49883"/>
    </cofactor>
</comment>
<dbReference type="PROSITE" id="PS51674">
    <property type="entry name" value="4FE4S_WBL"/>
    <property type="match status" value="1"/>
</dbReference>
<evidence type="ECO:0000256" key="5">
    <source>
        <dbReference type="ARBA" id="ARBA00023004"/>
    </source>
</evidence>
<evidence type="ECO:0000256" key="10">
    <source>
        <dbReference type="ARBA" id="ARBA00023163"/>
    </source>
</evidence>
<comment type="similarity">
    <text evidence="2">Belongs to the WhiB family.</text>
</comment>
<keyword evidence="7" id="KW-0805">Transcription regulation</keyword>
<evidence type="ECO:0000256" key="6">
    <source>
        <dbReference type="ARBA" id="ARBA00023014"/>
    </source>
</evidence>
<dbReference type="InterPro" id="IPR034768">
    <property type="entry name" value="4FE4S_WBL"/>
</dbReference>
<evidence type="ECO:0000256" key="7">
    <source>
        <dbReference type="ARBA" id="ARBA00023015"/>
    </source>
</evidence>
<evidence type="ECO:0000256" key="1">
    <source>
        <dbReference type="ARBA" id="ARBA00001966"/>
    </source>
</evidence>
<reference evidence="12" key="1">
    <citation type="submission" date="2020-04" db="EMBL/GenBank/DDBJ databases">
        <authorList>
            <person name="Chiriac C."/>
            <person name="Salcher M."/>
            <person name="Ghai R."/>
            <person name="Kavagutti S V."/>
        </authorList>
    </citation>
    <scope>NUCLEOTIDE SEQUENCE</scope>
</reference>
<dbReference type="GO" id="GO:0047134">
    <property type="term" value="F:protein-disulfide reductase [NAD(P)H] activity"/>
    <property type="evidence" value="ECO:0007669"/>
    <property type="project" value="TreeGrafter"/>
</dbReference>
<gene>
    <name evidence="12" type="ORF">UFOVP665_10</name>
</gene>
<keyword evidence="5" id="KW-0408">Iron</keyword>